<name>A0A7X6DRN2_9BACT</name>
<protein>
    <recommendedName>
        <fullName evidence="3">Fibronectin type-III domain-containing protein</fullName>
    </recommendedName>
</protein>
<comment type="caution">
    <text evidence="4">The sequence shown here is derived from an EMBL/GenBank/DDBJ whole genome shotgun (WGS) entry which is preliminary data.</text>
</comment>
<dbReference type="InterPro" id="IPR015914">
    <property type="entry name" value="PAPs_N"/>
</dbReference>
<dbReference type="CDD" id="cd00063">
    <property type="entry name" value="FN3"/>
    <property type="match status" value="6"/>
</dbReference>
<dbReference type="SUPFAM" id="SSF49363">
    <property type="entry name" value="Purple acid phosphatase, N-terminal domain"/>
    <property type="match status" value="2"/>
</dbReference>
<keyword evidence="2" id="KW-0732">Signal</keyword>
<evidence type="ECO:0000313" key="5">
    <source>
        <dbReference type="Proteomes" id="UP000534783"/>
    </source>
</evidence>
<feature type="domain" description="Fibronectin type-III" evidence="3">
    <location>
        <begin position="399"/>
        <end position="488"/>
    </location>
</feature>
<dbReference type="InterPro" id="IPR036116">
    <property type="entry name" value="FN3_sf"/>
</dbReference>
<proteinExistence type="predicted"/>
<accession>A0A7X6DRN2</accession>
<dbReference type="PROSITE" id="PS50853">
    <property type="entry name" value="FN3"/>
    <property type="match status" value="6"/>
</dbReference>
<organism evidence="4 5">
    <name type="scientific">Candidatus Manganitrophus noduliformans</name>
    <dbReference type="NCBI Taxonomy" id="2606439"/>
    <lineage>
        <taxon>Bacteria</taxon>
        <taxon>Pseudomonadati</taxon>
        <taxon>Nitrospirota</taxon>
        <taxon>Nitrospiria</taxon>
        <taxon>Candidatus Troglogloeales</taxon>
        <taxon>Candidatus Manganitrophaceae</taxon>
        <taxon>Candidatus Manganitrophus</taxon>
    </lineage>
</organism>
<dbReference type="GO" id="GO:0003993">
    <property type="term" value="F:acid phosphatase activity"/>
    <property type="evidence" value="ECO:0007669"/>
    <property type="project" value="InterPro"/>
</dbReference>
<dbReference type="PANTHER" id="PTHR46708:SF2">
    <property type="entry name" value="FIBRONECTIN TYPE-III DOMAIN-CONTAINING PROTEIN"/>
    <property type="match status" value="1"/>
</dbReference>
<dbReference type="InterPro" id="IPR003961">
    <property type="entry name" value="FN3_dom"/>
</dbReference>
<reference evidence="4 5" key="1">
    <citation type="journal article" date="2020" name="Nature">
        <title>Bacterial chemolithoautotrophy via manganese oxidation.</title>
        <authorList>
            <person name="Yu H."/>
            <person name="Leadbetter J.R."/>
        </authorList>
    </citation>
    <scope>NUCLEOTIDE SEQUENCE [LARGE SCALE GENOMIC DNA]</scope>
    <source>
        <strain evidence="4 5">Mn-1</strain>
    </source>
</reference>
<dbReference type="Proteomes" id="UP000534783">
    <property type="component" value="Unassembled WGS sequence"/>
</dbReference>
<feature type="chain" id="PRO_5030977663" description="Fibronectin type-III domain-containing protein" evidence="2">
    <location>
        <begin position="29"/>
        <end position="746"/>
    </location>
</feature>
<dbReference type="RefSeq" id="WP_168061524.1">
    <property type="nucleotide sequence ID" value="NZ_VTOW01000003.1"/>
</dbReference>
<dbReference type="InterPro" id="IPR008963">
    <property type="entry name" value="Purple_acid_Pase-like_N"/>
</dbReference>
<feature type="domain" description="Fibronectin type-III" evidence="3">
    <location>
        <begin position="207"/>
        <end position="296"/>
    </location>
</feature>
<dbReference type="SUPFAM" id="SSF49265">
    <property type="entry name" value="Fibronectin type III"/>
    <property type="match status" value="2"/>
</dbReference>
<feature type="signal peptide" evidence="2">
    <location>
        <begin position="1"/>
        <end position="28"/>
    </location>
</feature>
<gene>
    <name evidence="4" type="ORF">MNODULE_15395</name>
</gene>
<evidence type="ECO:0000313" key="4">
    <source>
        <dbReference type="EMBL" id="NKE72133.1"/>
    </source>
</evidence>
<dbReference type="GO" id="GO:0046872">
    <property type="term" value="F:metal ion binding"/>
    <property type="evidence" value="ECO:0007669"/>
    <property type="project" value="InterPro"/>
</dbReference>
<feature type="domain" description="Fibronectin type-III" evidence="3">
    <location>
        <begin position="303"/>
        <end position="395"/>
    </location>
</feature>
<dbReference type="EMBL" id="VTOW01000003">
    <property type="protein sequence ID" value="NKE72133.1"/>
    <property type="molecule type" value="Genomic_DNA"/>
</dbReference>
<dbReference type="InterPro" id="IPR050991">
    <property type="entry name" value="ECM_Regulatory_Proteins"/>
</dbReference>
<dbReference type="SMART" id="SM00060">
    <property type="entry name" value="FN3"/>
    <property type="match status" value="7"/>
</dbReference>
<feature type="domain" description="Fibronectin type-III" evidence="3">
    <location>
        <begin position="497"/>
        <end position="586"/>
    </location>
</feature>
<dbReference type="Pfam" id="PF16656">
    <property type="entry name" value="Pur_ac_phosph_N"/>
    <property type="match status" value="5"/>
</dbReference>
<dbReference type="AlphaFoldDB" id="A0A7X6DRN2"/>
<keyword evidence="5" id="KW-1185">Reference proteome</keyword>
<feature type="domain" description="Fibronectin type-III" evidence="3">
    <location>
        <begin position="111"/>
        <end position="202"/>
    </location>
</feature>
<dbReference type="Pfam" id="PF00041">
    <property type="entry name" value="fn3"/>
    <property type="match status" value="1"/>
</dbReference>
<feature type="domain" description="Fibronectin type-III" evidence="3">
    <location>
        <begin position="16"/>
        <end position="110"/>
    </location>
</feature>
<dbReference type="InterPro" id="IPR013783">
    <property type="entry name" value="Ig-like_fold"/>
</dbReference>
<keyword evidence="1" id="KW-0677">Repeat</keyword>
<evidence type="ECO:0000259" key="3">
    <source>
        <dbReference type="PROSITE" id="PS50853"/>
    </source>
</evidence>
<evidence type="ECO:0000256" key="1">
    <source>
        <dbReference type="ARBA" id="ARBA00022737"/>
    </source>
</evidence>
<dbReference type="PANTHER" id="PTHR46708">
    <property type="entry name" value="TENASCIN"/>
    <property type="match status" value="1"/>
</dbReference>
<sequence>MQTSLIKRSALMIIGMILLLNWKTPAMAADAFLSWDANTENDLGGYKVYYGTSSGSYGAPVDVGNQTSFTVNGLSSSQTYYFAVSAYNTSGAESGYSNEVSKSFGDTTAPTLSAIAAGSITSAGATISWSTNEAATSQVEYGVTTSYGSSSALNSTLVTGHSRVLSGLNPSTTYHYRVISRDAAGNTGTSGDRTFTTSAAPDTTAPAISGIGASNITTTAATISWTTNESSDTQIQYGTTTSYGSSTTLNTTLTTNHSQQVTGLLPATLYHYRVRSRDGAGNLATSGDRTFTTAAPPDTTAPTLSNIAASNIASTSAVITWSTNETATSQVEYGTTTSYGSSSALGATPVTSHSRTLSGLSPATTYNYRVISQDGAGNISVSGNRTFTTSATPDTTAPVLSGIAAGNVASTSVVISWSTNEAATAQVEYGPTTAYGSLSTLNTTLLAAHSASLTNLQPATTYNYRVISRDAAGNTATSGNNSFTTAAQSSSDTTGPVLSAIDARDMTTEGVTITWGTDEPATSEVEYGLTVGYGNSSGVNATLSNSHSRTLSGLQPNTVYHYRVKSADALGNLSVSADHSFTTNPLGDTVPPADVEHFTAVPGTQTVTLSWVNPSDSDFVGVRIVYRTDRFPNGIEDGEILGNFSGRINESITVIHAGLQDNVTYYYSASSYDNNGNYQQTAHASATPFGFSTGGSNANDGGSGGGGGCAMISPSSGTASGPGHSADMIGLILVLSLAALRKGIKK</sequence>
<dbReference type="Gene3D" id="2.60.40.10">
    <property type="entry name" value="Immunoglobulins"/>
    <property type="match status" value="3"/>
</dbReference>
<evidence type="ECO:0000256" key="2">
    <source>
        <dbReference type="SAM" id="SignalP"/>
    </source>
</evidence>
<dbReference type="Gene3D" id="2.60.40.380">
    <property type="entry name" value="Purple acid phosphatase-like, N-terminal"/>
    <property type="match status" value="4"/>
</dbReference>